<protein>
    <recommendedName>
        <fullName evidence="2">polynucleotide adenylyltransferase</fullName>
        <ecNumber evidence="2">2.7.7.19</ecNumber>
    </recommendedName>
</protein>
<dbReference type="EC" id="2.7.7.19" evidence="2"/>
<dbReference type="SUPFAM" id="SSF81301">
    <property type="entry name" value="Nucleotidyltransferase"/>
    <property type="match status" value="1"/>
</dbReference>
<evidence type="ECO:0000313" key="8">
    <source>
        <dbReference type="EMBL" id="KAK7744387.1"/>
    </source>
</evidence>
<evidence type="ECO:0000259" key="7">
    <source>
        <dbReference type="Pfam" id="PF22600"/>
    </source>
</evidence>
<feature type="domain" description="PAP-associated" evidence="6">
    <location>
        <begin position="642"/>
        <end position="699"/>
    </location>
</feature>
<dbReference type="Pfam" id="PF22600">
    <property type="entry name" value="MTPAP-like_central"/>
    <property type="match status" value="1"/>
</dbReference>
<dbReference type="Gene3D" id="3.30.460.10">
    <property type="entry name" value="Beta Polymerase, domain 2"/>
    <property type="match status" value="1"/>
</dbReference>
<organism evidence="8 9">
    <name type="scientific">Diatrype stigma</name>
    <dbReference type="NCBI Taxonomy" id="117547"/>
    <lineage>
        <taxon>Eukaryota</taxon>
        <taxon>Fungi</taxon>
        <taxon>Dikarya</taxon>
        <taxon>Ascomycota</taxon>
        <taxon>Pezizomycotina</taxon>
        <taxon>Sordariomycetes</taxon>
        <taxon>Xylariomycetidae</taxon>
        <taxon>Xylariales</taxon>
        <taxon>Diatrypaceae</taxon>
        <taxon>Diatrype</taxon>
    </lineage>
</organism>
<feature type="domain" description="Poly(A) RNA polymerase mitochondrial-like central palm" evidence="7">
    <location>
        <begin position="442"/>
        <end position="572"/>
    </location>
</feature>
<reference evidence="8 9" key="1">
    <citation type="submission" date="2024-02" db="EMBL/GenBank/DDBJ databases">
        <title>De novo assembly and annotation of 12 fungi associated with fruit tree decline syndrome in Ontario, Canada.</title>
        <authorList>
            <person name="Sulman M."/>
            <person name="Ellouze W."/>
            <person name="Ilyukhin E."/>
        </authorList>
    </citation>
    <scope>NUCLEOTIDE SEQUENCE [LARGE SCALE GENOMIC DNA]</scope>
    <source>
        <strain evidence="8 9">M11/M66-122</strain>
    </source>
</reference>
<feature type="compositionally biased region" description="Basic and acidic residues" evidence="5">
    <location>
        <begin position="346"/>
        <end position="359"/>
    </location>
</feature>
<evidence type="ECO:0000313" key="9">
    <source>
        <dbReference type="Proteomes" id="UP001320420"/>
    </source>
</evidence>
<dbReference type="Gene3D" id="1.10.1410.10">
    <property type="match status" value="1"/>
</dbReference>
<feature type="compositionally biased region" description="Basic and acidic residues" evidence="5">
    <location>
        <begin position="199"/>
        <end position="212"/>
    </location>
</feature>
<name>A0AAN9UD01_9PEZI</name>
<accession>A0AAN9UD01</accession>
<dbReference type="AlphaFoldDB" id="A0AAN9UD01"/>
<feature type="compositionally biased region" description="Basic and acidic residues" evidence="5">
    <location>
        <begin position="251"/>
        <end position="261"/>
    </location>
</feature>
<evidence type="ECO:0000256" key="1">
    <source>
        <dbReference type="ARBA" id="ARBA00008593"/>
    </source>
</evidence>
<dbReference type="GO" id="GO:0005730">
    <property type="term" value="C:nucleolus"/>
    <property type="evidence" value="ECO:0007669"/>
    <property type="project" value="TreeGrafter"/>
</dbReference>
<comment type="caution">
    <text evidence="8">The sequence shown here is derived from an EMBL/GenBank/DDBJ whole genome shotgun (WGS) entry which is preliminary data.</text>
</comment>
<evidence type="ECO:0000256" key="5">
    <source>
        <dbReference type="SAM" id="MobiDB-lite"/>
    </source>
</evidence>
<dbReference type="GO" id="GO:0031499">
    <property type="term" value="C:TRAMP complex"/>
    <property type="evidence" value="ECO:0007669"/>
    <property type="project" value="TreeGrafter"/>
</dbReference>
<keyword evidence="9" id="KW-1185">Reference proteome</keyword>
<dbReference type="InterPro" id="IPR054708">
    <property type="entry name" value="MTPAP-like_central"/>
</dbReference>
<feature type="compositionally biased region" description="Basic and acidic residues" evidence="5">
    <location>
        <begin position="154"/>
        <end position="179"/>
    </location>
</feature>
<dbReference type="PANTHER" id="PTHR23092">
    <property type="entry name" value="POLY(A) RNA POLYMERASE"/>
    <property type="match status" value="1"/>
</dbReference>
<feature type="compositionally biased region" description="Acidic residues" evidence="5">
    <location>
        <begin position="231"/>
        <end position="248"/>
    </location>
</feature>
<dbReference type="GO" id="GO:1990817">
    <property type="term" value="F:poly(A) RNA polymerase activity"/>
    <property type="evidence" value="ECO:0007669"/>
    <property type="project" value="UniProtKB-EC"/>
</dbReference>
<evidence type="ECO:0000259" key="6">
    <source>
        <dbReference type="Pfam" id="PF03828"/>
    </source>
</evidence>
<proteinExistence type="inferred from homology"/>
<feature type="region of interest" description="Disordered" evidence="5">
    <location>
        <begin position="1"/>
        <end position="299"/>
    </location>
</feature>
<evidence type="ECO:0000256" key="2">
    <source>
        <dbReference type="ARBA" id="ARBA00012388"/>
    </source>
</evidence>
<dbReference type="GO" id="GO:0046872">
    <property type="term" value="F:metal ion binding"/>
    <property type="evidence" value="ECO:0007669"/>
    <property type="project" value="UniProtKB-KW"/>
</dbReference>
<feature type="compositionally biased region" description="Basic and acidic residues" evidence="5">
    <location>
        <begin position="52"/>
        <end position="80"/>
    </location>
</feature>
<dbReference type="InterPro" id="IPR002058">
    <property type="entry name" value="PAP_assoc"/>
</dbReference>
<gene>
    <name evidence="8" type="ORF">SLS62_010177</name>
</gene>
<feature type="compositionally biased region" description="Basic and acidic residues" evidence="5">
    <location>
        <begin position="97"/>
        <end position="119"/>
    </location>
</feature>
<dbReference type="Pfam" id="PF03828">
    <property type="entry name" value="PAP_assoc"/>
    <property type="match status" value="1"/>
</dbReference>
<dbReference type="GO" id="GO:0043634">
    <property type="term" value="P:polyadenylation-dependent ncRNA catabolic process"/>
    <property type="evidence" value="ECO:0007669"/>
    <property type="project" value="TreeGrafter"/>
</dbReference>
<keyword evidence="4" id="KW-0460">Magnesium</keyword>
<dbReference type="GO" id="GO:0010605">
    <property type="term" value="P:negative regulation of macromolecule metabolic process"/>
    <property type="evidence" value="ECO:0007669"/>
    <property type="project" value="UniProtKB-ARBA"/>
</dbReference>
<dbReference type="InterPro" id="IPR043519">
    <property type="entry name" value="NT_sf"/>
</dbReference>
<dbReference type="InterPro" id="IPR045862">
    <property type="entry name" value="Trf4-like"/>
</dbReference>
<comment type="similarity">
    <text evidence="1">Belongs to the DNA polymerase type-B-like family.</text>
</comment>
<dbReference type="EMBL" id="JAKJXP020000120">
    <property type="protein sequence ID" value="KAK7744387.1"/>
    <property type="molecule type" value="Genomic_DNA"/>
</dbReference>
<dbReference type="GO" id="GO:0003729">
    <property type="term" value="F:mRNA binding"/>
    <property type="evidence" value="ECO:0007669"/>
    <property type="project" value="TreeGrafter"/>
</dbReference>
<dbReference type="SUPFAM" id="SSF81631">
    <property type="entry name" value="PAP/OAS1 substrate-binding domain"/>
    <property type="match status" value="1"/>
</dbReference>
<dbReference type="CDD" id="cd05402">
    <property type="entry name" value="NT_PAP_TUTase"/>
    <property type="match status" value="1"/>
</dbReference>
<keyword evidence="3" id="KW-0479">Metal-binding</keyword>
<dbReference type="Proteomes" id="UP001320420">
    <property type="component" value="Unassembled WGS sequence"/>
</dbReference>
<sequence length="772" mass="87637">MAHRSQDHYVPLPPPPASSTLPPRPPSPQQSRTYSDRLPPPPPPQQQQQQQRWDDDTRRRVPDDRFNPRDSPRDDRRGDNGYRGPFSDLRQSSARDSYPRARDHDRNRGRDGERRDEFRPPQGAFTFRAEGPPGLNVDSYRPSAQDGRGPGPDRFPRRQENGRSNRDRDRPPRNHDRNQNRGRGNQRSRPFPQRFVQKAADRLLLHSTHDQEAELMLGDTTGRVTYRDPAELSDSDEAAMDISDESGGEDNSARDNGEPAAKRARTMSSAPDRPQEAPKWSNPDPYTALPPPDETTRKKLDMVQLIRKARVEAEAKKPAVATEADFISCDLSEDEGNGKNPVVSSREPRSQRFAGRDTQRQQSPQRPGIKENPIDLTASASLGNRKRTFDDQIKLPHASLKPVRRMASTGTIVPDWQPVQNEDPCPWAQTDHSATPSMATRLHKEIIDFYEYVRPRDFEERVRQDLVENLRTIIKKKWPDADLYPFGSFMSGLYLPTADMDIAICSYRFVETGRPVYSAKSNLFALRAWLTSHRVAYRNEIELITRAKVPLVKYADGATALKVDISIEKLDGHNAIQTFLDWKTKYPAMPILVSVIKHFLLMRGLNEPVNGGIGGFSVICLVVHLLNSLPQVQSGSMVPEHHLGELLMEFFDYYGNKFNYQMVAIRMNPPGLVNKNDVSNVVYRNRDRLSILDPNNPENDISGGSANTATILKHFSQAYAVLKERMSTLAGRNGLLLEPIFEGKYSNFQVQRDYLQRLASQGSLKSQKSKHY</sequence>
<dbReference type="GO" id="GO:0031123">
    <property type="term" value="P:RNA 3'-end processing"/>
    <property type="evidence" value="ECO:0007669"/>
    <property type="project" value="TreeGrafter"/>
</dbReference>
<evidence type="ECO:0000256" key="4">
    <source>
        <dbReference type="ARBA" id="ARBA00022842"/>
    </source>
</evidence>
<feature type="compositionally biased region" description="Pro residues" evidence="5">
    <location>
        <begin position="11"/>
        <end position="28"/>
    </location>
</feature>
<evidence type="ECO:0000256" key="3">
    <source>
        <dbReference type="ARBA" id="ARBA00022723"/>
    </source>
</evidence>
<dbReference type="PANTHER" id="PTHR23092:SF15">
    <property type="entry name" value="INACTIVE NON-CANONICAL POLY(A) RNA POLYMERASE PROTEIN TRF4-2-RELATED"/>
    <property type="match status" value="1"/>
</dbReference>
<feature type="region of interest" description="Disordered" evidence="5">
    <location>
        <begin position="331"/>
        <end position="390"/>
    </location>
</feature>